<sequence>MKNANTVRSMLGGPALILLIGALVPLLLTSGFHLRLVSIICIYTILCTGFNLLYGYAGQISMGQQGFFALGAYGFTLLMATAGWSFSAALPAALVICAVVALLIGIPLLRLRSHYLAMATLCFGLVFAGVASRWIEFTGGTAGMMVPSLKFAGHIVSRTELYYALLLLMVLVLLLQNFIVSTHMGRALMSLRGDETAAQSLGVNVTAWKLRIFVLSAVLAGLAGIASALVSRQVNPSFSEFPILVSILTIAVVGGLGTRYGALLGACVVVIAPQGLTAFGESETVIYGVCLLLFLMFMPHGLSGLFPTLFRRLRRKAVAPAIGAAQAGEAKP</sequence>
<accession>A0ABR7YY14</accession>
<feature type="transmembrane region" description="Helical" evidence="6">
    <location>
        <begin position="34"/>
        <end position="54"/>
    </location>
</feature>
<keyword evidence="2" id="KW-1003">Cell membrane</keyword>
<evidence type="ECO:0000313" key="8">
    <source>
        <dbReference type="Proteomes" id="UP000805841"/>
    </source>
</evidence>
<dbReference type="EMBL" id="JAAOCA010000005">
    <property type="protein sequence ID" value="MBD1598111.1"/>
    <property type="molecule type" value="Genomic_DNA"/>
</dbReference>
<organism evidence="7 8">
    <name type="scientific">Pseudomonas typographi</name>
    <dbReference type="NCBI Taxonomy" id="2715964"/>
    <lineage>
        <taxon>Bacteria</taxon>
        <taxon>Pseudomonadati</taxon>
        <taxon>Pseudomonadota</taxon>
        <taxon>Gammaproteobacteria</taxon>
        <taxon>Pseudomonadales</taxon>
        <taxon>Pseudomonadaceae</taxon>
        <taxon>Pseudomonas</taxon>
    </lineage>
</organism>
<keyword evidence="4 6" id="KW-1133">Transmembrane helix</keyword>
<feature type="transmembrane region" description="Helical" evidence="6">
    <location>
        <begin position="260"/>
        <end position="279"/>
    </location>
</feature>
<feature type="transmembrane region" description="Helical" evidence="6">
    <location>
        <begin position="116"/>
        <end position="135"/>
    </location>
</feature>
<dbReference type="Proteomes" id="UP000805841">
    <property type="component" value="Unassembled WGS sequence"/>
</dbReference>
<name>A0ABR7YY14_9PSED</name>
<keyword evidence="8" id="KW-1185">Reference proteome</keyword>
<feature type="transmembrane region" description="Helical" evidence="6">
    <location>
        <begin position="236"/>
        <end position="253"/>
    </location>
</feature>
<feature type="transmembrane region" description="Helical" evidence="6">
    <location>
        <begin position="161"/>
        <end position="180"/>
    </location>
</feature>
<keyword evidence="5 6" id="KW-0472">Membrane</keyword>
<dbReference type="CDD" id="cd06581">
    <property type="entry name" value="TM_PBP1_LivM_like"/>
    <property type="match status" value="1"/>
</dbReference>
<evidence type="ECO:0000256" key="1">
    <source>
        <dbReference type="ARBA" id="ARBA00004429"/>
    </source>
</evidence>
<dbReference type="InterPro" id="IPR043428">
    <property type="entry name" value="LivM-like"/>
</dbReference>
<dbReference type="InterPro" id="IPR001851">
    <property type="entry name" value="ABC_transp_permease"/>
</dbReference>
<dbReference type="PANTHER" id="PTHR30482:SF10">
    <property type="entry name" value="HIGH-AFFINITY BRANCHED-CHAIN AMINO ACID TRANSPORT PROTEIN BRAE"/>
    <property type="match status" value="1"/>
</dbReference>
<proteinExistence type="predicted"/>
<feature type="transmembrane region" description="Helical" evidence="6">
    <location>
        <begin position="66"/>
        <end position="86"/>
    </location>
</feature>
<evidence type="ECO:0000256" key="6">
    <source>
        <dbReference type="SAM" id="Phobius"/>
    </source>
</evidence>
<feature type="transmembrane region" description="Helical" evidence="6">
    <location>
        <begin position="7"/>
        <end position="28"/>
    </location>
</feature>
<comment type="caution">
    <text evidence="7">The sequence shown here is derived from an EMBL/GenBank/DDBJ whole genome shotgun (WGS) entry which is preliminary data.</text>
</comment>
<feature type="transmembrane region" description="Helical" evidence="6">
    <location>
        <begin position="285"/>
        <end position="306"/>
    </location>
</feature>
<protein>
    <submittedName>
        <fullName evidence="7">Branched-chain amino acid ABC transporter permease</fullName>
    </submittedName>
</protein>
<dbReference type="RefSeq" id="WP_190418121.1">
    <property type="nucleotide sequence ID" value="NZ_JAAOCA010000005.1"/>
</dbReference>
<evidence type="ECO:0000256" key="3">
    <source>
        <dbReference type="ARBA" id="ARBA00022692"/>
    </source>
</evidence>
<evidence type="ECO:0000256" key="4">
    <source>
        <dbReference type="ARBA" id="ARBA00022989"/>
    </source>
</evidence>
<evidence type="ECO:0000256" key="2">
    <source>
        <dbReference type="ARBA" id="ARBA00022475"/>
    </source>
</evidence>
<reference evidence="7 8" key="1">
    <citation type="journal article" date="2020" name="Insects">
        <title>Bacteria Belonging to Pseudomonas typographi sp. nov. from the Bark Beetle Ips typographus Have Genomic Potential to Aid in the Host Ecology.</title>
        <authorList>
            <person name="Peral-Aranega E."/>
            <person name="Saati-Santamaria Z."/>
            <person name="Kolarik M."/>
            <person name="Rivas R."/>
            <person name="Garcia-Fraile P."/>
        </authorList>
    </citation>
    <scope>NUCLEOTIDE SEQUENCE [LARGE SCALE GENOMIC DNA]</scope>
    <source>
        <strain evidence="7 8">CA3A</strain>
    </source>
</reference>
<dbReference type="Pfam" id="PF02653">
    <property type="entry name" value="BPD_transp_2"/>
    <property type="match status" value="1"/>
</dbReference>
<evidence type="ECO:0000256" key="5">
    <source>
        <dbReference type="ARBA" id="ARBA00023136"/>
    </source>
</evidence>
<keyword evidence="3 6" id="KW-0812">Transmembrane</keyword>
<dbReference type="PANTHER" id="PTHR30482">
    <property type="entry name" value="HIGH-AFFINITY BRANCHED-CHAIN AMINO ACID TRANSPORT SYSTEM PERMEASE"/>
    <property type="match status" value="1"/>
</dbReference>
<feature type="transmembrane region" description="Helical" evidence="6">
    <location>
        <begin position="92"/>
        <end position="109"/>
    </location>
</feature>
<comment type="subcellular location">
    <subcellularLocation>
        <location evidence="1">Cell inner membrane</location>
        <topology evidence="1">Multi-pass membrane protein</topology>
    </subcellularLocation>
</comment>
<evidence type="ECO:0000313" key="7">
    <source>
        <dbReference type="EMBL" id="MBD1598111.1"/>
    </source>
</evidence>
<gene>
    <name evidence="7" type="ORF">HAQ05_05215</name>
</gene>
<feature type="transmembrane region" description="Helical" evidence="6">
    <location>
        <begin position="210"/>
        <end position="230"/>
    </location>
</feature>